<comment type="caution">
    <text evidence="10">The sequence shown here is derived from an EMBL/GenBank/DDBJ whole genome shotgun (WGS) entry which is preliminary data.</text>
</comment>
<accession>A0AAV8VUV1</accession>
<feature type="DNA-binding region" description="T-box" evidence="7">
    <location>
        <begin position="18"/>
        <end position="192"/>
    </location>
</feature>
<proteinExistence type="predicted"/>
<dbReference type="SUPFAM" id="SSF49417">
    <property type="entry name" value="p53-like transcription factors"/>
    <property type="match status" value="1"/>
</dbReference>
<keyword evidence="11" id="KW-1185">Reference proteome</keyword>
<evidence type="ECO:0000256" key="4">
    <source>
        <dbReference type="ARBA" id="ARBA00023125"/>
    </source>
</evidence>
<dbReference type="PROSITE" id="PS01264">
    <property type="entry name" value="TBOX_2"/>
    <property type="match status" value="1"/>
</dbReference>
<reference evidence="10 11" key="1">
    <citation type="journal article" date="2023" name="Insect Mol. Biol.">
        <title>Genome sequencing provides insights into the evolution of gene families encoding plant cell wall-degrading enzymes in longhorned beetles.</title>
        <authorList>
            <person name="Shin N.R."/>
            <person name="Okamura Y."/>
            <person name="Kirsch R."/>
            <person name="Pauchet Y."/>
        </authorList>
    </citation>
    <scope>NUCLEOTIDE SEQUENCE [LARGE SCALE GENOMIC DNA]</scope>
    <source>
        <strain evidence="10">EAD_L_NR</strain>
    </source>
</reference>
<dbReference type="PROSITE" id="PS01283">
    <property type="entry name" value="TBOX_1"/>
    <property type="match status" value="1"/>
</dbReference>
<dbReference type="GO" id="GO:0005634">
    <property type="term" value="C:nucleus"/>
    <property type="evidence" value="ECO:0007669"/>
    <property type="project" value="UniProtKB-SubCell"/>
</dbReference>
<feature type="region of interest" description="Disordered" evidence="8">
    <location>
        <begin position="192"/>
        <end position="245"/>
    </location>
</feature>
<feature type="domain" description="T-box" evidence="9">
    <location>
        <begin position="13"/>
        <end position="192"/>
    </location>
</feature>
<dbReference type="PANTHER" id="PTHR11267:SF204">
    <property type="entry name" value="SPADETAIL"/>
    <property type="match status" value="1"/>
</dbReference>
<organism evidence="10 11">
    <name type="scientific">Exocentrus adspersus</name>
    <dbReference type="NCBI Taxonomy" id="1586481"/>
    <lineage>
        <taxon>Eukaryota</taxon>
        <taxon>Metazoa</taxon>
        <taxon>Ecdysozoa</taxon>
        <taxon>Arthropoda</taxon>
        <taxon>Hexapoda</taxon>
        <taxon>Insecta</taxon>
        <taxon>Pterygota</taxon>
        <taxon>Neoptera</taxon>
        <taxon>Endopterygota</taxon>
        <taxon>Coleoptera</taxon>
        <taxon>Polyphaga</taxon>
        <taxon>Cucujiformia</taxon>
        <taxon>Chrysomeloidea</taxon>
        <taxon>Cerambycidae</taxon>
        <taxon>Lamiinae</taxon>
        <taxon>Acanthocinini</taxon>
        <taxon>Exocentrus</taxon>
    </lineage>
</organism>
<dbReference type="InterPro" id="IPR001699">
    <property type="entry name" value="TF_T-box"/>
</dbReference>
<feature type="non-terminal residue" evidence="10">
    <location>
        <position position="1"/>
    </location>
</feature>
<keyword evidence="2" id="KW-0217">Developmental protein</keyword>
<comment type="subcellular location">
    <subcellularLocation>
        <location evidence="1 7">Nucleus</location>
    </subcellularLocation>
</comment>
<evidence type="ECO:0000256" key="6">
    <source>
        <dbReference type="ARBA" id="ARBA00023242"/>
    </source>
</evidence>
<keyword evidence="4 7" id="KW-0238">DNA-binding</keyword>
<dbReference type="GO" id="GO:0000978">
    <property type="term" value="F:RNA polymerase II cis-regulatory region sequence-specific DNA binding"/>
    <property type="evidence" value="ECO:0007669"/>
    <property type="project" value="InterPro"/>
</dbReference>
<evidence type="ECO:0000313" key="11">
    <source>
        <dbReference type="Proteomes" id="UP001159042"/>
    </source>
</evidence>
<keyword evidence="5" id="KW-0804">Transcription</keyword>
<evidence type="ECO:0000256" key="1">
    <source>
        <dbReference type="ARBA" id="ARBA00004123"/>
    </source>
</evidence>
<dbReference type="AlphaFoldDB" id="A0AAV8VUV1"/>
<dbReference type="SMART" id="SM00425">
    <property type="entry name" value="TBOX"/>
    <property type="match status" value="1"/>
</dbReference>
<feature type="compositionally biased region" description="Low complexity" evidence="8">
    <location>
        <begin position="220"/>
        <end position="236"/>
    </location>
</feature>
<keyword evidence="3" id="KW-0805">Transcription regulation</keyword>
<dbReference type="GO" id="GO:0045893">
    <property type="term" value="P:positive regulation of DNA-templated transcription"/>
    <property type="evidence" value="ECO:0007669"/>
    <property type="project" value="InterPro"/>
</dbReference>
<dbReference type="InterPro" id="IPR018186">
    <property type="entry name" value="TF_T-box_CS"/>
</dbReference>
<dbReference type="Proteomes" id="UP001159042">
    <property type="component" value="Unassembled WGS sequence"/>
</dbReference>
<dbReference type="InterPro" id="IPR046360">
    <property type="entry name" value="T-box_DNA-bd"/>
</dbReference>
<dbReference type="PROSITE" id="PS50252">
    <property type="entry name" value="TBOX_3"/>
    <property type="match status" value="1"/>
</dbReference>
<keyword evidence="6 7" id="KW-0539">Nucleus</keyword>
<dbReference type="InterPro" id="IPR002070">
    <property type="entry name" value="TF_Brachyury"/>
</dbReference>
<dbReference type="InterPro" id="IPR036960">
    <property type="entry name" value="T-box_sf"/>
</dbReference>
<dbReference type="PRINTS" id="PR00937">
    <property type="entry name" value="TBOX"/>
</dbReference>
<evidence type="ECO:0000256" key="2">
    <source>
        <dbReference type="ARBA" id="ARBA00022473"/>
    </source>
</evidence>
<dbReference type="Pfam" id="PF00907">
    <property type="entry name" value="T-box"/>
    <property type="match status" value="1"/>
</dbReference>
<dbReference type="GO" id="GO:0000981">
    <property type="term" value="F:DNA-binding transcription factor activity, RNA polymerase II-specific"/>
    <property type="evidence" value="ECO:0007669"/>
    <property type="project" value="TreeGrafter"/>
</dbReference>
<evidence type="ECO:0000256" key="8">
    <source>
        <dbReference type="SAM" id="MobiDB-lite"/>
    </source>
</evidence>
<evidence type="ECO:0000256" key="7">
    <source>
        <dbReference type="PROSITE-ProRule" id="PRU00201"/>
    </source>
</evidence>
<sequence>CNYKAPNDCTVVLKNRSLWQKFNELETEMIITKTGRRMFPALQVQIADLDPHAYYCIFLEMTTVSHCRYKYSSSGGWAPSGPEEAQSPQCVYLHPESPATGEYWMSQAVSFGRLKLTNTPAPPVGHVVLSSMHKYQPRIVIAKTSDPRVIDFVPRMNVVFPETQFIAVTAYQNEEITKLKIDNNPFAKGFRENGQSKCKRKRVSEDKNVEVKTEVKTIGSPTSTSQDSTVTTSNSSAQSSPAPLRECETNSVKLTECNPVPYIYNSVLPSSMAYLCPPPAVVYPYYYCSPYPAPETFWNRELNLYYQRNFFPHHEVTEPPQKKARFTDFSVKSIMGCT</sequence>
<dbReference type="PRINTS" id="PR00938">
    <property type="entry name" value="BRACHYURY"/>
</dbReference>
<evidence type="ECO:0000256" key="5">
    <source>
        <dbReference type="ARBA" id="ARBA00023163"/>
    </source>
</evidence>
<dbReference type="InterPro" id="IPR008967">
    <property type="entry name" value="p53-like_TF_DNA-bd_sf"/>
</dbReference>
<dbReference type="EMBL" id="JANEYG010000030">
    <property type="protein sequence ID" value="KAJ8917767.1"/>
    <property type="molecule type" value="Genomic_DNA"/>
</dbReference>
<evidence type="ECO:0000259" key="9">
    <source>
        <dbReference type="PROSITE" id="PS50252"/>
    </source>
</evidence>
<gene>
    <name evidence="10" type="ORF">NQ315_010673</name>
</gene>
<dbReference type="CDD" id="cd20681">
    <property type="entry name" value="T-box_Drosocross-like"/>
    <property type="match status" value="1"/>
</dbReference>
<name>A0AAV8VUV1_9CUCU</name>
<evidence type="ECO:0000313" key="10">
    <source>
        <dbReference type="EMBL" id="KAJ8917767.1"/>
    </source>
</evidence>
<dbReference type="GO" id="GO:0001708">
    <property type="term" value="P:cell fate specification"/>
    <property type="evidence" value="ECO:0007669"/>
    <property type="project" value="TreeGrafter"/>
</dbReference>
<dbReference type="Gene3D" id="2.60.40.820">
    <property type="entry name" value="Transcription factor, T-box"/>
    <property type="match status" value="1"/>
</dbReference>
<protein>
    <recommendedName>
        <fullName evidence="9">T-box domain-containing protein</fullName>
    </recommendedName>
</protein>
<evidence type="ECO:0000256" key="3">
    <source>
        <dbReference type="ARBA" id="ARBA00023015"/>
    </source>
</evidence>
<dbReference type="FunFam" id="2.60.40.820:FF:000010">
    <property type="entry name" value="T-box transcription factor TBX6"/>
    <property type="match status" value="1"/>
</dbReference>
<dbReference type="PANTHER" id="PTHR11267">
    <property type="entry name" value="T-BOX PROTEIN-RELATED"/>
    <property type="match status" value="1"/>
</dbReference>
<feature type="compositionally biased region" description="Basic and acidic residues" evidence="8">
    <location>
        <begin position="203"/>
        <end position="215"/>
    </location>
</feature>
<dbReference type="GO" id="GO:0000785">
    <property type="term" value="C:chromatin"/>
    <property type="evidence" value="ECO:0007669"/>
    <property type="project" value="TreeGrafter"/>
</dbReference>